<protein>
    <submittedName>
        <fullName evidence="5">MarR family transcriptional regulator TamR</fullName>
    </submittedName>
</protein>
<sequence>MSADRRPADDVDEIVAAWRRERPDLDVSPLEVLSRVSRLARRLDLARGSAFSEHLLDGWAFDVLSALRRAGEPYELSPGQLVQQTLVTSGTMTNRVDRLERSGFVDRRPDPGDRRGVLVRLTPAGRDVVDSAMADLIEQEKSLLSELSEADRAQLAALLRRMLVPLEKRETREAPEVRRAGPPA</sequence>
<evidence type="ECO:0000259" key="4">
    <source>
        <dbReference type="PROSITE" id="PS50995"/>
    </source>
</evidence>
<evidence type="ECO:0000256" key="2">
    <source>
        <dbReference type="ARBA" id="ARBA00023125"/>
    </source>
</evidence>
<evidence type="ECO:0000256" key="3">
    <source>
        <dbReference type="ARBA" id="ARBA00023163"/>
    </source>
</evidence>
<reference evidence="6" key="1">
    <citation type="journal article" date="2019" name="Int. J. Syst. Evol. Microbiol.">
        <title>The Global Catalogue of Microorganisms (GCM) 10K type strain sequencing project: providing services to taxonomists for standard genome sequencing and annotation.</title>
        <authorList>
            <consortium name="The Broad Institute Genomics Platform"/>
            <consortium name="The Broad Institute Genome Sequencing Center for Infectious Disease"/>
            <person name="Wu L."/>
            <person name="Ma J."/>
        </authorList>
    </citation>
    <scope>NUCLEOTIDE SEQUENCE [LARGE SCALE GENOMIC DNA]</scope>
    <source>
        <strain evidence="6">JCM 15628</strain>
    </source>
</reference>
<gene>
    <name evidence="5" type="primary">tamR</name>
    <name evidence="5" type="ORF">GCM10009817_00220</name>
</gene>
<name>A0ABP5CJ29_9MICO</name>
<dbReference type="InterPro" id="IPR000835">
    <property type="entry name" value="HTH_MarR-typ"/>
</dbReference>
<keyword evidence="2" id="KW-0238">DNA-binding</keyword>
<dbReference type="Gene3D" id="1.10.10.10">
    <property type="entry name" value="Winged helix-like DNA-binding domain superfamily/Winged helix DNA-binding domain"/>
    <property type="match status" value="1"/>
</dbReference>
<dbReference type="PROSITE" id="PS50995">
    <property type="entry name" value="HTH_MARR_2"/>
    <property type="match status" value="1"/>
</dbReference>
<evidence type="ECO:0000256" key="1">
    <source>
        <dbReference type="ARBA" id="ARBA00023015"/>
    </source>
</evidence>
<dbReference type="PROSITE" id="PS01117">
    <property type="entry name" value="HTH_MARR_1"/>
    <property type="match status" value="1"/>
</dbReference>
<dbReference type="Pfam" id="PF12802">
    <property type="entry name" value="MarR_2"/>
    <property type="match status" value="1"/>
</dbReference>
<keyword evidence="1" id="KW-0805">Transcription regulation</keyword>
<dbReference type="SMART" id="SM00347">
    <property type="entry name" value="HTH_MARR"/>
    <property type="match status" value="1"/>
</dbReference>
<dbReference type="PRINTS" id="PR00598">
    <property type="entry name" value="HTHMARR"/>
</dbReference>
<dbReference type="InterPro" id="IPR036388">
    <property type="entry name" value="WH-like_DNA-bd_sf"/>
</dbReference>
<evidence type="ECO:0000313" key="6">
    <source>
        <dbReference type="Proteomes" id="UP001500013"/>
    </source>
</evidence>
<accession>A0ABP5CJ29</accession>
<dbReference type="EMBL" id="BAAAPU010000001">
    <property type="protein sequence ID" value="GAA1964440.1"/>
    <property type="molecule type" value="Genomic_DNA"/>
</dbReference>
<dbReference type="SUPFAM" id="SSF46785">
    <property type="entry name" value="Winged helix' DNA-binding domain"/>
    <property type="match status" value="1"/>
</dbReference>
<proteinExistence type="predicted"/>
<keyword evidence="6" id="KW-1185">Reference proteome</keyword>
<dbReference type="PANTHER" id="PTHR42756:SF1">
    <property type="entry name" value="TRANSCRIPTIONAL REPRESSOR OF EMRAB OPERON"/>
    <property type="match status" value="1"/>
</dbReference>
<organism evidence="5 6">
    <name type="scientific">Terrabacter lapilli</name>
    <dbReference type="NCBI Taxonomy" id="436231"/>
    <lineage>
        <taxon>Bacteria</taxon>
        <taxon>Bacillati</taxon>
        <taxon>Actinomycetota</taxon>
        <taxon>Actinomycetes</taxon>
        <taxon>Micrococcales</taxon>
        <taxon>Intrasporangiaceae</taxon>
        <taxon>Terrabacter</taxon>
    </lineage>
</organism>
<evidence type="ECO:0000313" key="5">
    <source>
        <dbReference type="EMBL" id="GAA1964440.1"/>
    </source>
</evidence>
<dbReference type="Proteomes" id="UP001500013">
    <property type="component" value="Unassembled WGS sequence"/>
</dbReference>
<dbReference type="RefSeq" id="WP_344057237.1">
    <property type="nucleotide sequence ID" value="NZ_BAAAPU010000001.1"/>
</dbReference>
<dbReference type="InterPro" id="IPR036390">
    <property type="entry name" value="WH_DNA-bd_sf"/>
</dbReference>
<keyword evidence="3" id="KW-0804">Transcription</keyword>
<dbReference type="InterPro" id="IPR023187">
    <property type="entry name" value="Tscrpt_reg_MarR-type_CS"/>
</dbReference>
<feature type="domain" description="HTH marR-type" evidence="4">
    <location>
        <begin position="29"/>
        <end position="164"/>
    </location>
</feature>
<comment type="caution">
    <text evidence="5">The sequence shown here is derived from an EMBL/GenBank/DDBJ whole genome shotgun (WGS) entry which is preliminary data.</text>
</comment>
<dbReference type="PANTHER" id="PTHR42756">
    <property type="entry name" value="TRANSCRIPTIONAL REGULATOR, MARR"/>
    <property type="match status" value="1"/>
</dbReference>